<protein>
    <submittedName>
        <fullName evidence="1">Uncharacterized protein</fullName>
    </submittedName>
</protein>
<evidence type="ECO:0000313" key="1">
    <source>
        <dbReference type="EMBL" id="KAK7872012.1"/>
    </source>
</evidence>
<dbReference type="EMBL" id="JAZDUA010000030">
    <property type="protein sequence ID" value="KAK7872012.1"/>
    <property type="molecule type" value="Genomic_DNA"/>
</dbReference>
<comment type="caution">
    <text evidence="1">The sequence shown here is derived from an EMBL/GenBank/DDBJ whole genome shotgun (WGS) entry which is preliminary data.</text>
</comment>
<reference evidence="1 2" key="1">
    <citation type="submission" date="2024-03" db="EMBL/GenBank/DDBJ databases">
        <title>The genome assembly and annotation of the cricket Gryllus longicercus Weissman &amp; Gray.</title>
        <authorList>
            <person name="Szrajer S."/>
            <person name="Gray D."/>
            <person name="Ylla G."/>
        </authorList>
    </citation>
    <scope>NUCLEOTIDE SEQUENCE [LARGE SCALE GENOMIC DNA]</scope>
    <source>
        <strain evidence="1">DAG 2021-001</strain>
        <tissue evidence="1">Whole body minus gut</tissue>
    </source>
</reference>
<name>A0AAN9W5W3_9ORTH</name>
<dbReference type="AlphaFoldDB" id="A0AAN9W5W3"/>
<organism evidence="1 2">
    <name type="scientific">Gryllus longicercus</name>
    <dbReference type="NCBI Taxonomy" id="2509291"/>
    <lineage>
        <taxon>Eukaryota</taxon>
        <taxon>Metazoa</taxon>
        <taxon>Ecdysozoa</taxon>
        <taxon>Arthropoda</taxon>
        <taxon>Hexapoda</taxon>
        <taxon>Insecta</taxon>
        <taxon>Pterygota</taxon>
        <taxon>Neoptera</taxon>
        <taxon>Polyneoptera</taxon>
        <taxon>Orthoptera</taxon>
        <taxon>Ensifera</taxon>
        <taxon>Gryllidea</taxon>
        <taxon>Grylloidea</taxon>
        <taxon>Gryllidae</taxon>
        <taxon>Gryllinae</taxon>
        <taxon>Gryllus</taxon>
    </lineage>
</organism>
<evidence type="ECO:0000313" key="2">
    <source>
        <dbReference type="Proteomes" id="UP001378592"/>
    </source>
</evidence>
<proteinExistence type="predicted"/>
<gene>
    <name evidence="1" type="ORF">R5R35_004525</name>
</gene>
<keyword evidence="2" id="KW-1185">Reference proteome</keyword>
<sequence length="87" mass="9804">MPYIVVRGTLGMSNTKVYGLSSPEAERISSQLRPGPINEAKDELTFYNSAVFVMNQLEYFFGYRVISCACQGDAAQPVWTMVKPRNY</sequence>
<dbReference type="Proteomes" id="UP001378592">
    <property type="component" value="Unassembled WGS sequence"/>
</dbReference>
<accession>A0AAN9W5W3</accession>